<dbReference type="EMBL" id="SDMP01000007">
    <property type="protein sequence ID" value="RYR45120.1"/>
    <property type="molecule type" value="Genomic_DNA"/>
</dbReference>
<dbReference type="AlphaFoldDB" id="A0A445C2H8"/>
<reference evidence="3 4" key="1">
    <citation type="submission" date="2019-01" db="EMBL/GenBank/DDBJ databases">
        <title>Sequencing of cultivated peanut Arachis hypogaea provides insights into genome evolution and oil improvement.</title>
        <authorList>
            <person name="Chen X."/>
        </authorList>
    </citation>
    <scope>NUCLEOTIDE SEQUENCE [LARGE SCALE GENOMIC DNA]</scope>
    <source>
        <strain evidence="4">cv. Fuhuasheng</strain>
        <tissue evidence="3">Leaves</tissue>
    </source>
</reference>
<evidence type="ECO:0000313" key="4">
    <source>
        <dbReference type="Proteomes" id="UP000289738"/>
    </source>
</evidence>
<name>A0A445C2H8_ARAHY</name>
<gene>
    <name evidence="3" type="ORF">Ahy_A07g030982</name>
</gene>
<feature type="chain" id="PRO_5019036919" evidence="2">
    <location>
        <begin position="33"/>
        <end position="97"/>
    </location>
</feature>
<evidence type="ECO:0000313" key="3">
    <source>
        <dbReference type="EMBL" id="RYR45120.1"/>
    </source>
</evidence>
<proteinExistence type="predicted"/>
<sequence length="97" mass="11034">MKIYVKCYFLMKSMVTFIVLFLLVCHTTPAVSELSSDGYEMVLPTSVATRDGLGWLHMNGGRVRMENSEGRFVGLSDRRSLRSNPLRPPPPHRTTIY</sequence>
<keyword evidence="4" id="KW-1185">Reference proteome</keyword>
<accession>A0A445C2H8</accession>
<dbReference type="Proteomes" id="UP000289738">
    <property type="component" value="Chromosome A07"/>
</dbReference>
<feature type="region of interest" description="Disordered" evidence="1">
    <location>
        <begin position="76"/>
        <end position="97"/>
    </location>
</feature>
<feature type="compositionally biased region" description="Pro residues" evidence="1">
    <location>
        <begin position="86"/>
        <end position="97"/>
    </location>
</feature>
<protein>
    <submittedName>
        <fullName evidence="3">Uncharacterized protein</fullName>
    </submittedName>
</protein>
<feature type="signal peptide" evidence="2">
    <location>
        <begin position="1"/>
        <end position="32"/>
    </location>
</feature>
<keyword evidence="2" id="KW-0732">Signal</keyword>
<evidence type="ECO:0000256" key="1">
    <source>
        <dbReference type="SAM" id="MobiDB-lite"/>
    </source>
</evidence>
<comment type="caution">
    <text evidence="3">The sequence shown here is derived from an EMBL/GenBank/DDBJ whole genome shotgun (WGS) entry which is preliminary data.</text>
</comment>
<evidence type="ECO:0000256" key="2">
    <source>
        <dbReference type="SAM" id="SignalP"/>
    </source>
</evidence>
<organism evidence="3 4">
    <name type="scientific">Arachis hypogaea</name>
    <name type="common">Peanut</name>
    <dbReference type="NCBI Taxonomy" id="3818"/>
    <lineage>
        <taxon>Eukaryota</taxon>
        <taxon>Viridiplantae</taxon>
        <taxon>Streptophyta</taxon>
        <taxon>Embryophyta</taxon>
        <taxon>Tracheophyta</taxon>
        <taxon>Spermatophyta</taxon>
        <taxon>Magnoliopsida</taxon>
        <taxon>eudicotyledons</taxon>
        <taxon>Gunneridae</taxon>
        <taxon>Pentapetalae</taxon>
        <taxon>rosids</taxon>
        <taxon>fabids</taxon>
        <taxon>Fabales</taxon>
        <taxon>Fabaceae</taxon>
        <taxon>Papilionoideae</taxon>
        <taxon>50 kb inversion clade</taxon>
        <taxon>dalbergioids sensu lato</taxon>
        <taxon>Dalbergieae</taxon>
        <taxon>Pterocarpus clade</taxon>
        <taxon>Arachis</taxon>
    </lineage>
</organism>